<dbReference type="Proteomes" id="UP000004348">
    <property type="component" value="Chromosome"/>
</dbReference>
<dbReference type="HOGENOM" id="CLU_1207576_0_0_2"/>
<accession>F3KJU8</accession>
<comment type="caution">
    <text evidence="1">The sequence shown here is derived from an EMBL/GenBank/DDBJ whole genome shotgun (WGS) entry which is preliminary data.</text>
</comment>
<evidence type="ECO:0000313" key="1">
    <source>
        <dbReference type="EMBL" id="EGG42575.1"/>
    </source>
</evidence>
<sequence length="229" mass="25364">MDTMKVFVSFLGLTVLISILFIPVYSDDLIILGKGHAPFYVSNTDSTRFDFDNDGTTDYYVKAHYTGNSNQQLKIDYKLQDECVDLGPKDPSDVGGNTFDDAALKIGFSSLSNSPRQWLVDDIVVWNPWFKSKQNDDNKLIDLAFVSSFVSPFFDDDYLGDDVIQGNEKHGSFQHLSSIKELDGQSGWIGSIFLNAPIGDYRLWTIHPGDGRGGCDGLTGLGIPISITK</sequence>
<reference evidence="1" key="1">
    <citation type="journal article" date="2011" name="PLoS ONE">
        <title>Genome of a low-salinity ammonia-oxidizing archaeon determined by single-cell and metagenomic analysis.</title>
        <authorList>
            <person name="Blainey P.C."/>
            <person name="Mosier A.C."/>
            <person name="Potanina A."/>
            <person name="Francis C.A."/>
            <person name="Quake S.R."/>
        </authorList>
    </citation>
    <scope>NUCLEOTIDE SEQUENCE [LARGE SCALE GENOMIC DNA]</scope>
    <source>
        <strain evidence="1">SFB1</strain>
    </source>
</reference>
<dbReference type="AlphaFoldDB" id="F3KJU8"/>
<organism evidence="1">
    <name type="scientific">Candidatus Nitrosarchaeum limnium SFB1</name>
    <dbReference type="NCBI Taxonomy" id="886738"/>
    <lineage>
        <taxon>Archaea</taxon>
        <taxon>Nitrososphaerota</taxon>
        <taxon>Nitrososphaeria</taxon>
        <taxon>Nitrosopumilales</taxon>
        <taxon>Nitrosopumilaceae</taxon>
        <taxon>Nitrosarchaeum</taxon>
    </lineage>
</organism>
<dbReference type="STRING" id="886738.Nlim_0756"/>
<protein>
    <submittedName>
        <fullName evidence="1">Uncharacterized protein</fullName>
    </submittedName>
</protein>
<name>F3KJU8_9ARCH</name>
<dbReference type="EMBL" id="AEGP01000029">
    <property type="protein sequence ID" value="EGG42575.1"/>
    <property type="molecule type" value="Genomic_DNA"/>
</dbReference>
<gene>
    <name evidence="1" type="ORF">Nlim_0756</name>
</gene>
<proteinExistence type="predicted"/>